<dbReference type="PANTHER" id="PTHR35046:SF9">
    <property type="entry name" value="RNA-DIRECTED DNA POLYMERASE"/>
    <property type="match status" value="1"/>
</dbReference>
<dbReference type="EMBL" id="SSTE01005615">
    <property type="protein sequence ID" value="KAA0060703.1"/>
    <property type="molecule type" value="Genomic_DNA"/>
</dbReference>
<dbReference type="Proteomes" id="UP000321393">
    <property type="component" value="Unassembled WGS sequence"/>
</dbReference>
<dbReference type="PANTHER" id="PTHR35046">
    <property type="entry name" value="ZINC KNUCKLE (CCHC-TYPE) FAMILY PROTEIN"/>
    <property type="match status" value="1"/>
</dbReference>
<feature type="compositionally biased region" description="Polar residues" evidence="1">
    <location>
        <begin position="151"/>
        <end position="160"/>
    </location>
</feature>
<evidence type="ECO:0000313" key="4">
    <source>
        <dbReference type="Proteomes" id="UP000321393"/>
    </source>
</evidence>
<evidence type="ECO:0000259" key="2">
    <source>
        <dbReference type="Pfam" id="PF03732"/>
    </source>
</evidence>
<dbReference type="InterPro" id="IPR005162">
    <property type="entry name" value="Retrotrans_gag_dom"/>
</dbReference>
<evidence type="ECO:0000313" key="3">
    <source>
        <dbReference type="EMBL" id="KAA0060703.1"/>
    </source>
</evidence>
<evidence type="ECO:0000256" key="1">
    <source>
        <dbReference type="SAM" id="MobiDB-lite"/>
    </source>
</evidence>
<dbReference type="AlphaFoldDB" id="A0A5A7UXL3"/>
<proteinExistence type="predicted"/>
<gene>
    <name evidence="3" type="ORF">E6C27_scaffold496G00050</name>
</gene>
<organism evidence="3 4">
    <name type="scientific">Cucumis melo var. makuwa</name>
    <name type="common">Oriental melon</name>
    <dbReference type="NCBI Taxonomy" id="1194695"/>
    <lineage>
        <taxon>Eukaryota</taxon>
        <taxon>Viridiplantae</taxon>
        <taxon>Streptophyta</taxon>
        <taxon>Embryophyta</taxon>
        <taxon>Tracheophyta</taxon>
        <taxon>Spermatophyta</taxon>
        <taxon>Magnoliopsida</taxon>
        <taxon>eudicotyledons</taxon>
        <taxon>Gunneridae</taxon>
        <taxon>Pentapetalae</taxon>
        <taxon>rosids</taxon>
        <taxon>fabids</taxon>
        <taxon>Cucurbitales</taxon>
        <taxon>Cucurbitaceae</taxon>
        <taxon>Benincaseae</taxon>
        <taxon>Cucumis</taxon>
    </lineage>
</organism>
<dbReference type="OrthoDB" id="1747743at2759"/>
<reference evidence="3 4" key="1">
    <citation type="submission" date="2019-08" db="EMBL/GenBank/DDBJ databases">
        <title>Draft genome sequences of two oriental melons (Cucumis melo L. var makuwa).</title>
        <authorList>
            <person name="Kwon S.-Y."/>
        </authorList>
    </citation>
    <scope>NUCLEOTIDE SEQUENCE [LARGE SCALE GENOMIC DNA]</scope>
    <source>
        <strain evidence="4">cv. SW 3</strain>
        <tissue evidence="3">Leaf</tissue>
    </source>
</reference>
<feature type="region of interest" description="Disordered" evidence="1">
    <location>
        <begin position="149"/>
        <end position="172"/>
    </location>
</feature>
<protein>
    <submittedName>
        <fullName evidence="3">Transposon Ty3-I Gag-Pol polyprotein isoform X1</fullName>
    </submittedName>
</protein>
<name>A0A5A7UXL3_CUCMM</name>
<sequence>MSFMLLITSIPKKYINIPKSFLLNWQWRKVFRDCILEASSPVSEHHRTWDRWPIGAAEEQREAGEPPVLSPRTTTRCLLSVENTLEGIRETLEAVVRRLDIIAPIQPVEGWPNLQWGAQRRRGAEYPGGYRNQERRINQFRRRNRRKEQWLENQNHNQDWSSSSEDVESDATMNNRGHRFAPYRERRAKAYEYKMKFDLPIYDAEHKKVHLVALKLKGGASAWWDQVAVNRQKQGRQPIRSWEKIKKLMKQRFLPPNYDQTLYTQYQNCRQGSQKTAEYIEEFHRLGARTNLMESEQHLIARFTGGLRTNRRRK</sequence>
<dbReference type="Pfam" id="PF03732">
    <property type="entry name" value="Retrotrans_gag"/>
    <property type="match status" value="1"/>
</dbReference>
<feature type="domain" description="Retrotransposon gag" evidence="2">
    <location>
        <begin position="211"/>
        <end position="309"/>
    </location>
</feature>
<comment type="caution">
    <text evidence="3">The sequence shown here is derived from an EMBL/GenBank/DDBJ whole genome shotgun (WGS) entry which is preliminary data.</text>
</comment>
<accession>A0A5A7UXL3</accession>